<evidence type="ECO:0000256" key="4">
    <source>
        <dbReference type="ARBA" id="ARBA00023235"/>
    </source>
</evidence>
<comment type="similarity">
    <text evidence="5">Belongs to the triosephosphate isomerase family.</text>
</comment>
<dbReference type="Proteomes" id="UP000199199">
    <property type="component" value="Unassembled WGS sequence"/>
</dbReference>
<reference evidence="7" key="1">
    <citation type="submission" date="2016-10" db="EMBL/GenBank/DDBJ databases">
        <authorList>
            <person name="Varghese N."/>
            <person name="Submissions S."/>
        </authorList>
    </citation>
    <scope>NUCLEOTIDE SEQUENCE [LARGE SCALE GENOMIC DNA]</scope>
    <source>
        <strain evidence="7">DSM 22427</strain>
    </source>
</reference>
<organism evidence="6 7">
    <name type="scientific">Halostagnicola kamekurae</name>
    <dbReference type="NCBI Taxonomy" id="619731"/>
    <lineage>
        <taxon>Archaea</taxon>
        <taxon>Methanobacteriati</taxon>
        <taxon>Methanobacteriota</taxon>
        <taxon>Stenosarchaea group</taxon>
        <taxon>Halobacteria</taxon>
        <taxon>Halobacteriales</taxon>
        <taxon>Natrialbaceae</taxon>
        <taxon>Halostagnicola</taxon>
    </lineage>
</organism>
<proteinExistence type="inferred from homology"/>
<dbReference type="GO" id="GO:0006096">
    <property type="term" value="P:glycolytic process"/>
    <property type="evidence" value="ECO:0007669"/>
    <property type="project" value="UniProtKB-UniRule"/>
</dbReference>
<comment type="catalytic activity">
    <reaction evidence="5">
        <text>D-glyceraldehyde 3-phosphate = dihydroxyacetone phosphate</text>
        <dbReference type="Rhea" id="RHEA:18585"/>
        <dbReference type="ChEBI" id="CHEBI:57642"/>
        <dbReference type="ChEBI" id="CHEBI:59776"/>
        <dbReference type="EC" id="5.3.1.1"/>
    </reaction>
</comment>
<feature type="binding site" evidence="5">
    <location>
        <begin position="6"/>
        <end position="8"/>
    </location>
    <ligand>
        <name>substrate</name>
    </ligand>
</feature>
<dbReference type="UniPathway" id="UPA00138"/>
<dbReference type="UniPathway" id="UPA00109">
    <property type="reaction ID" value="UER00189"/>
</dbReference>
<evidence type="ECO:0000313" key="6">
    <source>
        <dbReference type="EMBL" id="SFS81519.1"/>
    </source>
</evidence>
<comment type="subunit">
    <text evidence="5">Homotetramer; dimer of dimers.</text>
</comment>
<gene>
    <name evidence="5" type="primary">tpiA</name>
    <name evidence="6" type="ORF">SAMN04488556_2970</name>
</gene>
<dbReference type="AlphaFoldDB" id="A0A1I6SX72"/>
<dbReference type="NCBIfam" id="TIGR00419">
    <property type="entry name" value="tim"/>
    <property type="match status" value="1"/>
</dbReference>
<keyword evidence="4 5" id="KW-0413">Isomerase</keyword>
<feature type="active site" description="Proton acceptor" evidence="5">
    <location>
        <position position="133"/>
    </location>
</feature>
<evidence type="ECO:0000256" key="2">
    <source>
        <dbReference type="ARBA" id="ARBA00022490"/>
    </source>
</evidence>
<evidence type="ECO:0000256" key="5">
    <source>
        <dbReference type="HAMAP-Rule" id="MF_00147"/>
    </source>
</evidence>
<dbReference type="CDD" id="cd00311">
    <property type="entry name" value="TIM"/>
    <property type="match status" value="1"/>
</dbReference>
<feature type="binding site" evidence="5">
    <location>
        <position position="138"/>
    </location>
    <ligand>
        <name>substrate</name>
    </ligand>
</feature>
<feature type="binding site" evidence="5">
    <location>
        <begin position="194"/>
        <end position="195"/>
    </location>
    <ligand>
        <name>substrate</name>
    </ligand>
</feature>
<name>A0A1I6SX72_9EURY</name>
<accession>A0A1I6SX72</accession>
<dbReference type="InterPro" id="IPR000652">
    <property type="entry name" value="Triosephosphate_isomerase"/>
</dbReference>
<dbReference type="PROSITE" id="PS51440">
    <property type="entry name" value="TIM_2"/>
    <property type="match status" value="1"/>
</dbReference>
<protein>
    <recommendedName>
        <fullName evidence="5">Triosephosphate isomerase</fullName>
        <shortName evidence="5">TIM</shortName>
        <shortName evidence="5">TPI</shortName>
        <ecNumber evidence="5">5.3.1.1</ecNumber>
    </recommendedName>
    <alternativeName>
        <fullName evidence="5">Triose-phosphate isomerase</fullName>
    </alternativeName>
</protein>
<dbReference type="GO" id="GO:0004807">
    <property type="term" value="F:triose-phosphate isomerase activity"/>
    <property type="evidence" value="ECO:0007669"/>
    <property type="project" value="UniProtKB-UniRule"/>
</dbReference>
<dbReference type="InterPro" id="IPR035990">
    <property type="entry name" value="TIM_sf"/>
</dbReference>
<evidence type="ECO:0000256" key="1">
    <source>
        <dbReference type="ARBA" id="ARBA00022432"/>
    </source>
</evidence>
<dbReference type="Pfam" id="PF00121">
    <property type="entry name" value="TIM"/>
    <property type="match status" value="1"/>
</dbReference>
<dbReference type="RefSeq" id="WP_092905424.1">
    <property type="nucleotide sequence ID" value="NZ_FOZS01000002.1"/>
</dbReference>
<comment type="function">
    <text evidence="5">Involved in the gluconeogenesis. Catalyzes stereospecifically the conversion of dihydroxyacetone phosphate (DHAP) to D-glyceraldehyde-3-phosphate (G3P).</text>
</comment>
<dbReference type="Gene3D" id="3.20.20.70">
    <property type="entry name" value="Aldolase class I"/>
    <property type="match status" value="1"/>
</dbReference>
<keyword evidence="7" id="KW-1185">Reference proteome</keyword>
<dbReference type="InterPro" id="IPR020861">
    <property type="entry name" value="Triosephosphate_isomerase_AS"/>
</dbReference>
<dbReference type="GO" id="GO:0005737">
    <property type="term" value="C:cytoplasm"/>
    <property type="evidence" value="ECO:0007669"/>
    <property type="project" value="UniProtKB-SubCell"/>
</dbReference>
<dbReference type="EC" id="5.3.1.1" evidence="5"/>
<dbReference type="HAMAP" id="MF_00147_A">
    <property type="entry name" value="TIM_A"/>
    <property type="match status" value="1"/>
</dbReference>
<keyword evidence="3 5" id="KW-0324">Glycolysis</keyword>
<sequence>MFILVNLKTYPCDPVAVAEAVRDVDEKTDARLAVAPQDAHVERVAATGVETWAQHVDPIDHGSNTGHALAESLAEAGAEGTLINHSEKRLKLADIDGSIRAAERAGLETIVCANNPAQIGASAALGPDAVAVEPPELIGTGTPVSQADPDVVEDAVDAADGVDDDVSVLCGAGISTGEDVVSAADLGAEGVLLASGVAKADDPAAALADLVDPL</sequence>
<dbReference type="SUPFAM" id="SSF51351">
    <property type="entry name" value="Triosephosphate isomerase (TIM)"/>
    <property type="match status" value="1"/>
</dbReference>
<feature type="binding site" evidence="5">
    <location>
        <position position="173"/>
    </location>
    <ligand>
        <name>substrate</name>
    </ligand>
</feature>
<comment type="pathway">
    <text evidence="5">Carbohydrate biosynthesis; gluconeogenesis.</text>
</comment>
<dbReference type="OrthoDB" id="9465at2157"/>
<feature type="active site" description="Electrophile" evidence="5">
    <location>
        <position position="85"/>
    </location>
</feature>
<keyword evidence="1 5" id="KW-0312">Gluconeogenesis</keyword>
<dbReference type="PROSITE" id="PS00171">
    <property type="entry name" value="TIM_1"/>
    <property type="match status" value="1"/>
</dbReference>
<evidence type="ECO:0000256" key="3">
    <source>
        <dbReference type="ARBA" id="ARBA00023152"/>
    </source>
</evidence>
<keyword evidence="2 5" id="KW-0963">Cytoplasm</keyword>
<dbReference type="NCBIfam" id="NF003302">
    <property type="entry name" value="PRK04302.1"/>
    <property type="match status" value="1"/>
</dbReference>
<dbReference type="EMBL" id="FOZS01000002">
    <property type="protein sequence ID" value="SFS81519.1"/>
    <property type="molecule type" value="Genomic_DNA"/>
</dbReference>
<evidence type="ECO:0000313" key="7">
    <source>
        <dbReference type="Proteomes" id="UP000199199"/>
    </source>
</evidence>
<dbReference type="InterPro" id="IPR013785">
    <property type="entry name" value="Aldolase_TIM"/>
</dbReference>
<dbReference type="InterPro" id="IPR022891">
    <property type="entry name" value="Triosephosphate_isomerase_arc"/>
</dbReference>
<comment type="pathway">
    <text evidence="5">Carbohydrate degradation; glycolysis; D-glyceraldehyde 3-phosphate from glycerone phosphate: step 1/1.</text>
</comment>
<dbReference type="GO" id="GO:0006094">
    <property type="term" value="P:gluconeogenesis"/>
    <property type="evidence" value="ECO:0007669"/>
    <property type="project" value="UniProtKB-UniRule"/>
</dbReference>
<comment type="subcellular location">
    <subcellularLocation>
        <location evidence="5">Cytoplasm</location>
    </subcellularLocation>
</comment>